<name>A0A0A2AJJ6_PROMR</name>
<dbReference type="GO" id="GO:0003677">
    <property type="term" value="F:DNA binding"/>
    <property type="evidence" value="ECO:0007669"/>
    <property type="project" value="UniProtKB-KW"/>
</dbReference>
<dbReference type="PRINTS" id="PR00046">
    <property type="entry name" value="SIGMA70FCT"/>
</dbReference>
<evidence type="ECO:0000256" key="6">
    <source>
        <dbReference type="SAM" id="MobiDB-lite"/>
    </source>
</evidence>
<dbReference type="InterPro" id="IPR013325">
    <property type="entry name" value="RNA_pol_sigma_r2"/>
</dbReference>
<evidence type="ECO:0000313" key="9">
    <source>
        <dbReference type="EMBL" id="KGG00695.1"/>
    </source>
</evidence>
<dbReference type="Proteomes" id="UP000030533">
    <property type="component" value="Unassembled WGS sequence"/>
</dbReference>
<dbReference type="EMBL" id="JNAO01000012">
    <property type="protein sequence ID" value="KGG00695.1"/>
    <property type="molecule type" value="Genomic_DNA"/>
</dbReference>
<dbReference type="CDD" id="cd06171">
    <property type="entry name" value="Sigma70_r4"/>
    <property type="match status" value="1"/>
</dbReference>
<evidence type="ECO:0000259" key="7">
    <source>
        <dbReference type="PROSITE" id="PS00715"/>
    </source>
</evidence>
<comment type="caution">
    <text evidence="9">The sequence shown here is derived from an EMBL/GenBank/DDBJ whole genome shotgun (WGS) entry which is preliminary data.</text>
</comment>
<keyword evidence="2 5" id="KW-0731">Sigma factor</keyword>
<evidence type="ECO:0000256" key="1">
    <source>
        <dbReference type="ARBA" id="ARBA00023015"/>
    </source>
</evidence>
<reference evidence="10" key="1">
    <citation type="journal article" date="2014" name="Sci. Data">
        <title>Genomes of diverse isolates of the marine cyanobacterium Prochlorococcus.</title>
        <authorList>
            <person name="Biller S."/>
            <person name="Berube P."/>
            <person name="Thompson J."/>
            <person name="Kelly L."/>
            <person name="Roggensack S."/>
            <person name="Awad L."/>
            <person name="Roache-Johnson K."/>
            <person name="Ding H."/>
            <person name="Giovannoni S.J."/>
            <person name="Moore L.R."/>
            <person name="Chisholm S.W."/>
        </authorList>
    </citation>
    <scope>NUCLEOTIDE SEQUENCE [LARGE SCALE GENOMIC DNA]</scope>
    <source>
        <strain evidence="10">MIT 9314</strain>
    </source>
</reference>
<dbReference type="Pfam" id="PF00140">
    <property type="entry name" value="Sigma70_r1_2"/>
    <property type="match status" value="1"/>
</dbReference>
<evidence type="ECO:0000256" key="5">
    <source>
        <dbReference type="RuleBase" id="RU362124"/>
    </source>
</evidence>
<dbReference type="Pfam" id="PF04545">
    <property type="entry name" value="Sigma70_r4"/>
    <property type="match status" value="1"/>
</dbReference>
<dbReference type="eggNOG" id="COG0568">
    <property type="taxonomic scope" value="Bacteria"/>
</dbReference>
<gene>
    <name evidence="9" type="ORF">EU98_1496</name>
</gene>
<dbReference type="STRING" id="167548.EU98_1496"/>
<evidence type="ECO:0000313" key="10">
    <source>
        <dbReference type="Proteomes" id="UP000030533"/>
    </source>
</evidence>
<dbReference type="NCBIfam" id="TIGR02997">
    <property type="entry name" value="Sig70-cyanoRpoD"/>
    <property type="match status" value="1"/>
</dbReference>
<dbReference type="InterPro" id="IPR014284">
    <property type="entry name" value="RNA_pol_sigma-70_dom"/>
</dbReference>
<dbReference type="Pfam" id="PF04539">
    <property type="entry name" value="Sigma70_r3"/>
    <property type="match status" value="1"/>
</dbReference>
<dbReference type="Pfam" id="PF04542">
    <property type="entry name" value="Sigma70_r2"/>
    <property type="match status" value="1"/>
</dbReference>
<dbReference type="InterPro" id="IPR007627">
    <property type="entry name" value="RNA_pol_sigma70_r2"/>
</dbReference>
<dbReference type="GO" id="GO:0006352">
    <property type="term" value="P:DNA-templated transcription initiation"/>
    <property type="evidence" value="ECO:0007669"/>
    <property type="project" value="InterPro"/>
</dbReference>
<evidence type="ECO:0000256" key="2">
    <source>
        <dbReference type="ARBA" id="ARBA00023082"/>
    </source>
</evidence>
<dbReference type="Gene3D" id="1.10.601.10">
    <property type="entry name" value="RNA Polymerase Primary Sigma Factor"/>
    <property type="match status" value="1"/>
</dbReference>
<dbReference type="GO" id="GO:0016987">
    <property type="term" value="F:sigma factor activity"/>
    <property type="evidence" value="ECO:0007669"/>
    <property type="project" value="UniProtKB-KW"/>
</dbReference>
<dbReference type="InterPro" id="IPR009042">
    <property type="entry name" value="RNA_pol_sigma70_r1_2"/>
</dbReference>
<dbReference type="InterPro" id="IPR013324">
    <property type="entry name" value="RNA_pol_sigma_r3/r4-like"/>
</dbReference>
<dbReference type="PROSITE" id="PS00715">
    <property type="entry name" value="SIGMA70_1"/>
    <property type="match status" value="1"/>
</dbReference>
<protein>
    <recommendedName>
        <fullName evidence="5">RNA polymerase sigma factor</fullName>
    </recommendedName>
</protein>
<evidence type="ECO:0000259" key="8">
    <source>
        <dbReference type="PROSITE" id="PS00716"/>
    </source>
</evidence>
<feature type="domain" description="RNA polymerase sigma-70" evidence="7">
    <location>
        <begin position="134"/>
        <end position="147"/>
    </location>
</feature>
<dbReference type="PROSITE" id="PS00716">
    <property type="entry name" value="SIGMA70_2"/>
    <property type="match status" value="1"/>
</dbReference>
<dbReference type="AlphaFoldDB" id="A0A0A2AJJ6"/>
<keyword evidence="3 5" id="KW-0238">DNA-binding</keyword>
<evidence type="ECO:0000256" key="4">
    <source>
        <dbReference type="ARBA" id="ARBA00023163"/>
    </source>
</evidence>
<proteinExistence type="inferred from homology"/>
<dbReference type="InterPro" id="IPR050239">
    <property type="entry name" value="Sigma-70_RNA_pol_init_factors"/>
</dbReference>
<accession>A0A0A2AJJ6</accession>
<dbReference type="InterPro" id="IPR007624">
    <property type="entry name" value="RNA_pol_sigma70_r3"/>
</dbReference>
<feature type="region of interest" description="Disordered" evidence="6">
    <location>
        <begin position="1"/>
        <end position="45"/>
    </location>
</feature>
<comment type="function">
    <text evidence="5">Sigma factors are initiation factors that promote the attachment of RNA polymerase to specific initiation sites and are then released.</text>
</comment>
<dbReference type="InterPro" id="IPR007630">
    <property type="entry name" value="RNA_pol_sigma70_r4"/>
</dbReference>
<feature type="domain" description="RNA polymerase sigma-70" evidence="8">
    <location>
        <begin position="304"/>
        <end position="330"/>
    </location>
</feature>
<organism evidence="9 10">
    <name type="scientific">Prochlorococcus marinus str. MIT 9314</name>
    <dbReference type="NCBI Taxonomy" id="167548"/>
    <lineage>
        <taxon>Bacteria</taxon>
        <taxon>Bacillati</taxon>
        <taxon>Cyanobacteriota</taxon>
        <taxon>Cyanophyceae</taxon>
        <taxon>Synechococcales</taxon>
        <taxon>Prochlorococcaceae</taxon>
        <taxon>Prochlorococcus</taxon>
    </lineage>
</organism>
<comment type="similarity">
    <text evidence="5">Belongs to the sigma-70 factor family.</text>
</comment>
<feature type="compositionally biased region" description="Basic and acidic residues" evidence="6">
    <location>
        <begin position="240"/>
        <end position="250"/>
    </location>
</feature>
<dbReference type="InterPro" id="IPR036388">
    <property type="entry name" value="WH-like_DNA-bd_sf"/>
</dbReference>
<dbReference type="NCBIfam" id="TIGR02937">
    <property type="entry name" value="sigma70-ECF"/>
    <property type="match status" value="1"/>
</dbReference>
<dbReference type="InterPro" id="IPR000943">
    <property type="entry name" value="RNA_pol_sigma70"/>
</dbReference>
<dbReference type="Gene3D" id="1.10.10.10">
    <property type="entry name" value="Winged helix-like DNA-binding domain superfamily/Winged helix DNA-binding domain"/>
    <property type="match status" value="2"/>
</dbReference>
<dbReference type="PANTHER" id="PTHR30603">
    <property type="entry name" value="RNA POLYMERASE SIGMA FACTOR RPO"/>
    <property type="match status" value="1"/>
</dbReference>
<dbReference type="SUPFAM" id="SSF88659">
    <property type="entry name" value="Sigma3 and sigma4 domains of RNA polymerase sigma factors"/>
    <property type="match status" value="2"/>
</dbReference>
<evidence type="ECO:0000256" key="3">
    <source>
        <dbReference type="ARBA" id="ARBA00023125"/>
    </source>
</evidence>
<keyword evidence="1 5" id="KW-0805">Transcription regulation</keyword>
<dbReference type="PANTHER" id="PTHR30603:SF47">
    <property type="entry name" value="RNA POLYMERASE SIGMA FACTOR SIGD, CHLOROPLASTIC"/>
    <property type="match status" value="1"/>
</dbReference>
<dbReference type="InterPro" id="IPR017848">
    <property type="entry name" value="RNA_pol_sigma_RpoD/SigA_cyanob"/>
</dbReference>
<feature type="region of interest" description="Disordered" evidence="6">
    <location>
        <begin position="240"/>
        <end position="260"/>
    </location>
</feature>
<dbReference type="SUPFAM" id="SSF88946">
    <property type="entry name" value="Sigma2 domain of RNA polymerase sigma factors"/>
    <property type="match status" value="1"/>
</dbReference>
<keyword evidence="4 5" id="KW-0804">Transcription</keyword>
<sequence length="340" mass="38608">MMGIPLESAKSSSDNNFDEPRLPNTAGKSRKSKSSLTAKQSQKKSGRLASDSIGYYLSSIGRVPLLTPAEEIELAHHVQNMKKLLQIPETDRTQRNLYQIKIGKRARDRMMAANLRLVVSVAKKYQNQGLELLDLVQEGAIGLERAVDKFDPAMGYKFSTYAYWWIRQGMTRAIDNSARTIRLPIHISEKLSKMRRVSRELSHKFGRQPTRLEMATEMGIDQKDLEDLISQSAPCASLDAHARGEEDRSTLGELIPDPNCEEPMEGMDRTIQKEHLGTWLSQLNEREQKIMRLRFGLDGEEPLTLAEIGRQINVSRERVRQLEAKAILKLRVMTTHQKAA</sequence>